<protein>
    <submittedName>
        <fullName evidence="1">Uncharacterized protein</fullName>
    </submittedName>
</protein>
<dbReference type="RefSeq" id="WP_190135508.1">
    <property type="nucleotide sequence ID" value="NZ_BNBT01000020.1"/>
</dbReference>
<name>A0A918ZFG8_9ACTN</name>
<dbReference type="AlphaFoldDB" id="A0A918ZFG8"/>
<sequence length="88" mass="9933">MQALTRLLVNWCPETLRWLLPEDVATLRRFWAQVERDLPSLRGPFAQHVPEPAGQIISFSSFAALVTEWGEVVTEAAERGWGIIGLQC</sequence>
<accession>A0A918ZFG8</accession>
<dbReference type="EMBL" id="BNBT01000020">
    <property type="protein sequence ID" value="GHE50355.1"/>
    <property type="molecule type" value="Genomic_DNA"/>
</dbReference>
<dbReference type="Proteomes" id="UP000608024">
    <property type="component" value="Unassembled WGS sequence"/>
</dbReference>
<comment type="caution">
    <text evidence="1">The sequence shown here is derived from an EMBL/GenBank/DDBJ whole genome shotgun (WGS) entry which is preliminary data.</text>
</comment>
<organism evidence="1 2">
    <name type="scientific">Streptomyces longispororuber</name>
    <dbReference type="NCBI Taxonomy" id="68230"/>
    <lineage>
        <taxon>Bacteria</taxon>
        <taxon>Bacillati</taxon>
        <taxon>Actinomycetota</taxon>
        <taxon>Actinomycetes</taxon>
        <taxon>Kitasatosporales</taxon>
        <taxon>Streptomycetaceae</taxon>
        <taxon>Streptomyces</taxon>
    </lineage>
</organism>
<gene>
    <name evidence="1" type="ORF">GCM10018785_20060</name>
</gene>
<evidence type="ECO:0000313" key="1">
    <source>
        <dbReference type="EMBL" id="GHE50355.1"/>
    </source>
</evidence>
<proteinExistence type="predicted"/>
<evidence type="ECO:0000313" key="2">
    <source>
        <dbReference type="Proteomes" id="UP000608024"/>
    </source>
</evidence>
<keyword evidence="2" id="KW-1185">Reference proteome</keyword>
<reference evidence="1" key="2">
    <citation type="submission" date="2020-09" db="EMBL/GenBank/DDBJ databases">
        <authorList>
            <person name="Sun Q."/>
            <person name="Ohkuma M."/>
        </authorList>
    </citation>
    <scope>NUCLEOTIDE SEQUENCE</scope>
    <source>
        <strain evidence="1">JCM 4784</strain>
    </source>
</reference>
<reference evidence="1" key="1">
    <citation type="journal article" date="2014" name="Int. J. Syst. Evol. Microbiol.">
        <title>Complete genome sequence of Corynebacterium casei LMG S-19264T (=DSM 44701T), isolated from a smear-ripened cheese.</title>
        <authorList>
            <consortium name="US DOE Joint Genome Institute (JGI-PGF)"/>
            <person name="Walter F."/>
            <person name="Albersmeier A."/>
            <person name="Kalinowski J."/>
            <person name="Ruckert C."/>
        </authorList>
    </citation>
    <scope>NUCLEOTIDE SEQUENCE</scope>
    <source>
        <strain evidence="1">JCM 4784</strain>
    </source>
</reference>